<keyword evidence="3 5" id="KW-1133">Transmembrane helix</keyword>
<evidence type="ECO:0000313" key="8">
    <source>
        <dbReference type="EMBL" id="QJD95965.1"/>
    </source>
</evidence>
<accession>A0A7L5DY75</accession>
<evidence type="ECO:0000256" key="2">
    <source>
        <dbReference type="ARBA" id="ARBA00022692"/>
    </source>
</evidence>
<proteinExistence type="predicted"/>
<evidence type="ECO:0000256" key="3">
    <source>
        <dbReference type="ARBA" id="ARBA00022989"/>
    </source>
</evidence>
<dbReference type="PROSITE" id="PS50990">
    <property type="entry name" value="PEPTIDASE_C39"/>
    <property type="match status" value="1"/>
</dbReference>
<evidence type="ECO:0000256" key="1">
    <source>
        <dbReference type="ARBA" id="ARBA00004651"/>
    </source>
</evidence>
<evidence type="ECO:0008006" key="10">
    <source>
        <dbReference type="Google" id="ProtNLM"/>
    </source>
</evidence>
<dbReference type="Pfam" id="PF03412">
    <property type="entry name" value="Peptidase_C39"/>
    <property type="match status" value="1"/>
</dbReference>
<feature type="transmembrane region" description="Helical" evidence="5">
    <location>
        <begin position="180"/>
        <end position="203"/>
    </location>
</feature>
<feature type="transmembrane region" description="Helical" evidence="5">
    <location>
        <begin position="440"/>
        <end position="457"/>
    </location>
</feature>
<organism evidence="8 9">
    <name type="scientific">Mucilaginibacter robiniae</name>
    <dbReference type="NCBI Taxonomy" id="2728022"/>
    <lineage>
        <taxon>Bacteria</taxon>
        <taxon>Pseudomonadati</taxon>
        <taxon>Bacteroidota</taxon>
        <taxon>Sphingobacteriia</taxon>
        <taxon>Sphingobacteriales</taxon>
        <taxon>Sphingobacteriaceae</taxon>
        <taxon>Mucilaginibacter</taxon>
    </lineage>
</organism>
<dbReference type="GO" id="GO:0006508">
    <property type="term" value="P:proteolysis"/>
    <property type="evidence" value="ECO:0007669"/>
    <property type="project" value="InterPro"/>
</dbReference>
<keyword evidence="9" id="KW-1185">Reference proteome</keyword>
<dbReference type="GO" id="GO:0008233">
    <property type="term" value="F:peptidase activity"/>
    <property type="evidence" value="ECO:0007669"/>
    <property type="project" value="InterPro"/>
</dbReference>
<dbReference type="InterPro" id="IPR011527">
    <property type="entry name" value="ABC1_TM_dom"/>
</dbReference>
<dbReference type="Gene3D" id="3.90.70.10">
    <property type="entry name" value="Cysteine proteinases"/>
    <property type="match status" value="1"/>
</dbReference>
<dbReference type="GO" id="GO:0005524">
    <property type="term" value="F:ATP binding"/>
    <property type="evidence" value="ECO:0007669"/>
    <property type="project" value="InterPro"/>
</dbReference>
<feature type="transmembrane region" description="Helical" evidence="5">
    <location>
        <begin position="321"/>
        <end position="342"/>
    </location>
</feature>
<feature type="transmembrane region" description="Helical" evidence="5">
    <location>
        <begin position="223"/>
        <end position="248"/>
    </location>
</feature>
<dbReference type="EMBL" id="CP051682">
    <property type="protein sequence ID" value="QJD95965.1"/>
    <property type="molecule type" value="Genomic_DNA"/>
</dbReference>
<dbReference type="KEGG" id="mrob:HH214_08790"/>
<dbReference type="PROSITE" id="PS50929">
    <property type="entry name" value="ABC_TM1F"/>
    <property type="match status" value="1"/>
</dbReference>
<reference evidence="8 9" key="1">
    <citation type="submission" date="2020-04" db="EMBL/GenBank/DDBJ databases">
        <title>Genome sequencing of novel species.</title>
        <authorList>
            <person name="Heo J."/>
            <person name="Kim S.-J."/>
            <person name="Kim J.-S."/>
            <person name="Hong S.-B."/>
            <person name="Kwon S.-W."/>
        </authorList>
    </citation>
    <scope>NUCLEOTIDE SEQUENCE [LARGE SCALE GENOMIC DNA]</scope>
    <source>
        <strain evidence="8 9">F39-2</strain>
    </source>
</reference>
<dbReference type="RefSeq" id="WP_169606971.1">
    <property type="nucleotide sequence ID" value="NZ_CP051682.1"/>
</dbReference>
<dbReference type="InterPro" id="IPR036640">
    <property type="entry name" value="ABC1_TM_sf"/>
</dbReference>
<keyword evidence="2 5" id="KW-0812">Transmembrane</keyword>
<dbReference type="SUPFAM" id="SSF90123">
    <property type="entry name" value="ABC transporter transmembrane region"/>
    <property type="match status" value="1"/>
</dbReference>
<sequence>MPEFLSALILRFCPTFYPMQYLSFIKQFFVRQSGEDDCGIACLSMILNYAGLGPRLALLPAGSCPPGSLSLLQLRDLARQTGLDARCVEMEVSFLRTITAPVILHLSAESGESHYQVCYGSRQTWRGRVYLMADPARQVHELPEAELSRLWSSHAALYLEKLPQPHRKLTLMRWAALLKLGHYPAGLMVSIPLLSLGTALFGAGLSWVLQQGLNDPSLLQGRVLGALLFLLLLMSVFKSLVTVLRQYILTQITLRISQRLMSRFLSAVFAPTGMPLSAPDRVTVKYQLLDMQKIQQAISAFMAVLLSDGMMILLLLGGICYWIPGAGFLNALYLLLISSVYYRRLTAAVYASARLSHLGGYAEDRLVRDVLRLEAIRRADLSELRKSVHQTNHERVLADLKNTALGFSKLVLLTEFFGALDVVGVLALSVRYMQHQQCSYSTLMLTVIFTYLITALAPRVGQSLQAVTEGIDAAVQYDAKHPPVPSPD</sequence>
<dbReference type="GO" id="GO:0140359">
    <property type="term" value="F:ABC-type transporter activity"/>
    <property type="evidence" value="ECO:0007669"/>
    <property type="project" value="InterPro"/>
</dbReference>
<dbReference type="InterPro" id="IPR005074">
    <property type="entry name" value="Peptidase_C39"/>
</dbReference>
<gene>
    <name evidence="8" type="ORF">HH214_08790</name>
</gene>
<evidence type="ECO:0000259" key="7">
    <source>
        <dbReference type="PROSITE" id="PS50990"/>
    </source>
</evidence>
<feature type="domain" description="Peptidase C39" evidence="7">
    <location>
        <begin position="32"/>
        <end position="158"/>
    </location>
</feature>
<feature type="transmembrane region" description="Helical" evidence="5">
    <location>
        <begin position="298"/>
        <end position="316"/>
    </location>
</feature>
<evidence type="ECO:0000313" key="9">
    <source>
        <dbReference type="Proteomes" id="UP000503278"/>
    </source>
</evidence>
<dbReference type="GO" id="GO:0005886">
    <property type="term" value="C:plasma membrane"/>
    <property type="evidence" value="ECO:0007669"/>
    <property type="project" value="UniProtKB-SubCell"/>
</dbReference>
<evidence type="ECO:0000259" key="6">
    <source>
        <dbReference type="PROSITE" id="PS50929"/>
    </source>
</evidence>
<evidence type="ECO:0000256" key="4">
    <source>
        <dbReference type="ARBA" id="ARBA00023136"/>
    </source>
</evidence>
<feature type="transmembrane region" description="Helical" evidence="5">
    <location>
        <begin position="410"/>
        <end position="428"/>
    </location>
</feature>
<name>A0A7L5DY75_9SPHI</name>
<comment type="subcellular location">
    <subcellularLocation>
        <location evidence="1">Cell membrane</location>
        <topology evidence="1">Multi-pass membrane protein</topology>
    </subcellularLocation>
</comment>
<evidence type="ECO:0000256" key="5">
    <source>
        <dbReference type="SAM" id="Phobius"/>
    </source>
</evidence>
<protein>
    <recommendedName>
        <fullName evidence="10">Peptidase domain-containing ABC transporter</fullName>
    </recommendedName>
</protein>
<dbReference type="AlphaFoldDB" id="A0A7L5DY75"/>
<dbReference type="Proteomes" id="UP000503278">
    <property type="component" value="Chromosome"/>
</dbReference>
<dbReference type="Gene3D" id="1.20.1560.10">
    <property type="entry name" value="ABC transporter type 1, transmembrane domain"/>
    <property type="match status" value="1"/>
</dbReference>
<keyword evidence="4 5" id="KW-0472">Membrane</keyword>
<feature type="domain" description="ABC transmembrane type-1" evidence="6">
    <location>
        <begin position="193"/>
        <end position="476"/>
    </location>
</feature>